<accession>A0ABV7G3B6</accession>
<feature type="transmembrane region" description="Helical" evidence="6">
    <location>
        <begin position="339"/>
        <end position="359"/>
    </location>
</feature>
<dbReference type="Pfam" id="PF07690">
    <property type="entry name" value="MFS_1"/>
    <property type="match status" value="1"/>
</dbReference>
<reference evidence="9" key="1">
    <citation type="journal article" date="2019" name="Int. J. Syst. Evol. Microbiol.">
        <title>The Global Catalogue of Microorganisms (GCM) 10K type strain sequencing project: providing services to taxonomists for standard genome sequencing and annotation.</title>
        <authorList>
            <consortium name="The Broad Institute Genomics Platform"/>
            <consortium name="The Broad Institute Genome Sequencing Center for Infectious Disease"/>
            <person name="Wu L."/>
            <person name="Ma J."/>
        </authorList>
    </citation>
    <scope>NUCLEOTIDE SEQUENCE [LARGE SCALE GENOMIC DNA]</scope>
    <source>
        <strain evidence="9">KCTC 52094</strain>
    </source>
</reference>
<dbReference type="Gene3D" id="1.20.1250.20">
    <property type="entry name" value="MFS general substrate transporter like domains"/>
    <property type="match status" value="1"/>
</dbReference>
<dbReference type="EMBL" id="JBHRTN010000020">
    <property type="protein sequence ID" value="MFC3127203.1"/>
    <property type="molecule type" value="Genomic_DNA"/>
</dbReference>
<comment type="subcellular location">
    <subcellularLocation>
        <location evidence="1">Cell membrane</location>
        <topology evidence="1">Multi-pass membrane protein</topology>
    </subcellularLocation>
</comment>
<evidence type="ECO:0000313" key="9">
    <source>
        <dbReference type="Proteomes" id="UP001595593"/>
    </source>
</evidence>
<dbReference type="PANTHER" id="PTHR43124:SF3">
    <property type="entry name" value="CHLORAMPHENICOL EFFLUX PUMP RV0191"/>
    <property type="match status" value="1"/>
</dbReference>
<evidence type="ECO:0000256" key="6">
    <source>
        <dbReference type="SAM" id="Phobius"/>
    </source>
</evidence>
<evidence type="ECO:0000256" key="4">
    <source>
        <dbReference type="ARBA" id="ARBA00022989"/>
    </source>
</evidence>
<sequence>MKTAEPARRRRGVVTTTLGITQTLAWGSTYYLPAVFADPVCEALGLSREWFFGIFSRALLLSGLVGPTAGRLIDTYGGRDALAASNLVFAAGLALLAWASGPVTLALAWAVIGIGMGFGLYEAAFATVTGLYGREARNAITGITLFAGFASTVGWPASAFMIDALGWRGACLAWGVLHLVVALPMNRFLVAKAPPPTPAKAPADAAPGGVPWIIVILAAVFAATTFVSTAMATHLPRIIEALGAAPNAAIFAASLVGPAQVAARVAEFALQRKASPLVTAQLAAGLHPIGAGLLAFLGPVVAIPFVLLHGAGNGLLTIARGTLPLQLFGPAGYGLRTGLLAAPARLLQAGAPLLFALVLDASGPRVALLLSGTLTMLSLVALLTVAASSQGDGLSHRA</sequence>
<feature type="transmembrane region" description="Helical" evidence="6">
    <location>
        <begin position="210"/>
        <end position="232"/>
    </location>
</feature>
<keyword evidence="3 6" id="KW-0812">Transmembrane</keyword>
<dbReference type="InterPro" id="IPR050189">
    <property type="entry name" value="MFS_Efflux_Transporters"/>
</dbReference>
<feature type="transmembrane region" description="Helical" evidence="6">
    <location>
        <begin position="139"/>
        <end position="161"/>
    </location>
</feature>
<evidence type="ECO:0000256" key="3">
    <source>
        <dbReference type="ARBA" id="ARBA00022692"/>
    </source>
</evidence>
<dbReference type="PANTHER" id="PTHR43124">
    <property type="entry name" value="PURINE EFFLUX PUMP PBUE"/>
    <property type="match status" value="1"/>
</dbReference>
<feature type="transmembrane region" description="Helical" evidence="6">
    <location>
        <begin position="284"/>
        <end position="307"/>
    </location>
</feature>
<dbReference type="InterPro" id="IPR011701">
    <property type="entry name" value="MFS"/>
</dbReference>
<feature type="transmembrane region" description="Helical" evidence="6">
    <location>
        <begin position="81"/>
        <end position="100"/>
    </location>
</feature>
<keyword evidence="9" id="KW-1185">Reference proteome</keyword>
<gene>
    <name evidence="8" type="ORF">ACFOD4_19215</name>
</gene>
<name>A0ABV7G3B6_9PROT</name>
<dbReference type="InterPro" id="IPR020846">
    <property type="entry name" value="MFS_dom"/>
</dbReference>
<keyword evidence="5 6" id="KW-0472">Membrane</keyword>
<organism evidence="8 9">
    <name type="scientific">Teichococcus globiformis</name>
    <dbReference type="NCBI Taxonomy" id="2307229"/>
    <lineage>
        <taxon>Bacteria</taxon>
        <taxon>Pseudomonadati</taxon>
        <taxon>Pseudomonadota</taxon>
        <taxon>Alphaproteobacteria</taxon>
        <taxon>Acetobacterales</taxon>
        <taxon>Roseomonadaceae</taxon>
        <taxon>Roseomonas</taxon>
    </lineage>
</organism>
<dbReference type="RefSeq" id="WP_379599051.1">
    <property type="nucleotide sequence ID" value="NZ_JBHRTN010000020.1"/>
</dbReference>
<dbReference type="PROSITE" id="PS50850">
    <property type="entry name" value="MFS"/>
    <property type="match status" value="1"/>
</dbReference>
<feature type="transmembrane region" description="Helical" evidence="6">
    <location>
        <begin position="167"/>
        <end position="189"/>
    </location>
</feature>
<evidence type="ECO:0000256" key="5">
    <source>
        <dbReference type="ARBA" id="ARBA00023136"/>
    </source>
</evidence>
<dbReference type="SUPFAM" id="SSF103473">
    <property type="entry name" value="MFS general substrate transporter"/>
    <property type="match status" value="1"/>
</dbReference>
<dbReference type="Proteomes" id="UP001595593">
    <property type="component" value="Unassembled WGS sequence"/>
</dbReference>
<keyword evidence="2" id="KW-1003">Cell membrane</keyword>
<evidence type="ECO:0000259" key="7">
    <source>
        <dbReference type="PROSITE" id="PS50850"/>
    </source>
</evidence>
<comment type="caution">
    <text evidence="8">The sequence shown here is derived from an EMBL/GenBank/DDBJ whole genome shotgun (WGS) entry which is preliminary data.</text>
</comment>
<dbReference type="InterPro" id="IPR036259">
    <property type="entry name" value="MFS_trans_sf"/>
</dbReference>
<evidence type="ECO:0000256" key="2">
    <source>
        <dbReference type="ARBA" id="ARBA00022475"/>
    </source>
</evidence>
<evidence type="ECO:0000313" key="8">
    <source>
        <dbReference type="EMBL" id="MFC3127203.1"/>
    </source>
</evidence>
<feature type="transmembrane region" description="Helical" evidence="6">
    <location>
        <begin position="50"/>
        <end position="69"/>
    </location>
</feature>
<feature type="domain" description="Major facilitator superfamily (MFS) profile" evidence="7">
    <location>
        <begin position="14"/>
        <end position="390"/>
    </location>
</feature>
<evidence type="ECO:0000256" key="1">
    <source>
        <dbReference type="ARBA" id="ARBA00004651"/>
    </source>
</evidence>
<feature type="transmembrane region" description="Helical" evidence="6">
    <location>
        <begin position="366"/>
        <end position="387"/>
    </location>
</feature>
<feature type="transmembrane region" description="Helical" evidence="6">
    <location>
        <begin position="244"/>
        <end position="263"/>
    </location>
</feature>
<keyword evidence="4 6" id="KW-1133">Transmembrane helix</keyword>
<feature type="transmembrane region" description="Helical" evidence="6">
    <location>
        <begin position="12"/>
        <end position="30"/>
    </location>
</feature>
<protein>
    <submittedName>
        <fullName evidence="8">MFS transporter</fullName>
    </submittedName>
</protein>
<feature type="transmembrane region" description="Helical" evidence="6">
    <location>
        <begin position="106"/>
        <end position="132"/>
    </location>
</feature>
<proteinExistence type="predicted"/>